<dbReference type="Gene3D" id="3.40.190.290">
    <property type="match status" value="1"/>
</dbReference>
<dbReference type="GO" id="GO:0003700">
    <property type="term" value="F:DNA-binding transcription factor activity"/>
    <property type="evidence" value="ECO:0007669"/>
    <property type="project" value="InterPro"/>
</dbReference>
<dbReference type="GO" id="GO:0005829">
    <property type="term" value="C:cytosol"/>
    <property type="evidence" value="ECO:0007669"/>
    <property type="project" value="TreeGrafter"/>
</dbReference>
<name>A0A0A6VQE4_KOCRO</name>
<feature type="region of interest" description="Disordered" evidence="5">
    <location>
        <begin position="295"/>
        <end position="331"/>
    </location>
</feature>
<reference evidence="7 8" key="1">
    <citation type="journal article" date="2003" name="Int. J. Syst. Evol. Microbiol.">
        <title>Kocuria polaris sp. nov., an orange-pigmented psychrophilic bacterium isolated from an Antarctic cyanobacterial mat sample.</title>
        <authorList>
            <person name="Reddy G.S."/>
            <person name="Prakash J.S."/>
            <person name="Prabahar V."/>
            <person name="Matsumoto G.I."/>
            <person name="Stackebrandt E."/>
            <person name="Shivaji S."/>
        </authorList>
    </citation>
    <scope>NUCLEOTIDE SEQUENCE [LARGE SCALE GENOMIC DNA]</scope>
    <source>
        <strain evidence="7 8">CMS 76or</strain>
    </source>
</reference>
<dbReference type="InterPro" id="IPR050950">
    <property type="entry name" value="HTH-type_LysR_regulators"/>
</dbReference>
<protein>
    <submittedName>
        <fullName evidence="7">LysR family transcriptional regulator</fullName>
    </submittedName>
</protein>
<dbReference type="EMBL" id="JSUH01000014">
    <property type="protein sequence ID" value="KHD96623.1"/>
    <property type="molecule type" value="Genomic_DNA"/>
</dbReference>
<dbReference type="FunFam" id="1.10.10.10:FF:000001">
    <property type="entry name" value="LysR family transcriptional regulator"/>
    <property type="match status" value="1"/>
</dbReference>
<dbReference type="SUPFAM" id="SSF46785">
    <property type="entry name" value="Winged helix' DNA-binding domain"/>
    <property type="match status" value="1"/>
</dbReference>
<feature type="compositionally biased region" description="Basic and acidic residues" evidence="5">
    <location>
        <begin position="295"/>
        <end position="317"/>
    </location>
</feature>
<dbReference type="InterPro" id="IPR036388">
    <property type="entry name" value="WH-like_DNA-bd_sf"/>
</dbReference>
<feature type="domain" description="HTH lysR-type" evidence="6">
    <location>
        <begin position="1"/>
        <end position="58"/>
    </location>
</feature>
<gene>
    <name evidence="7" type="ORF">GY22_14260</name>
</gene>
<dbReference type="GO" id="GO:0003677">
    <property type="term" value="F:DNA binding"/>
    <property type="evidence" value="ECO:0007669"/>
    <property type="project" value="UniProtKB-KW"/>
</dbReference>
<dbReference type="PRINTS" id="PR00039">
    <property type="entry name" value="HTHLYSR"/>
</dbReference>
<dbReference type="Pfam" id="PF00126">
    <property type="entry name" value="HTH_1"/>
    <property type="match status" value="1"/>
</dbReference>
<dbReference type="PANTHER" id="PTHR30419">
    <property type="entry name" value="HTH-TYPE TRANSCRIPTIONAL REGULATOR YBHD"/>
    <property type="match status" value="1"/>
</dbReference>
<accession>A0A0A6VQE4</accession>
<dbReference type="Pfam" id="PF03466">
    <property type="entry name" value="LysR_substrate"/>
    <property type="match status" value="1"/>
</dbReference>
<evidence type="ECO:0000256" key="1">
    <source>
        <dbReference type="ARBA" id="ARBA00009437"/>
    </source>
</evidence>
<evidence type="ECO:0000256" key="5">
    <source>
        <dbReference type="SAM" id="MobiDB-lite"/>
    </source>
</evidence>
<evidence type="ECO:0000256" key="3">
    <source>
        <dbReference type="ARBA" id="ARBA00023125"/>
    </source>
</evidence>
<keyword evidence="8" id="KW-1185">Reference proteome</keyword>
<dbReference type="InterPro" id="IPR036390">
    <property type="entry name" value="WH_DNA-bd_sf"/>
</dbReference>
<dbReference type="RefSeq" id="WP_035929066.1">
    <property type="nucleotide sequence ID" value="NZ_JSUH01000014.1"/>
</dbReference>
<dbReference type="AlphaFoldDB" id="A0A0A6VQE4"/>
<dbReference type="InterPro" id="IPR000847">
    <property type="entry name" value="LysR_HTH_N"/>
</dbReference>
<dbReference type="InterPro" id="IPR005119">
    <property type="entry name" value="LysR_subst-bd"/>
</dbReference>
<proteinExistence type="inferred from homology"/>
<dbReference type="PROSITE" id="PS50931">
    <property type="entry name" value="HTH_LYSR"/>
    <property type="match status" value="1"/>
</dbReference>
<keyword evidence="2" id="KW-0805">Transcription regulation</keyword>
<organism evidence="7 8">
    <name type="scientific">Kocuria rosea subsp. polaris</name>
    <dbReference type="NCBI Taxonomy" id="136273"/>
    <lineage>
        <taxon>Bacteria</taxon>
        <taxon>Bacillati</taxon>
        <taxon>Actinomycetota</taxon>
        <taxon>Actinomycetes</taxon>
        <taxon>Micrococcales</taxon>
        <taxon>Micrococcaceae</taxon>
        <taxon>Kocuria</taxon>
    </lineage>
</organism>
<comment type="similarity">
    <text evidence="1">Belongs to the LysR transcriptional regulatory family.</text>
</comment>
<dbReference type="OrthoDB" id="3181812at2"/>
<sequence>MDVRQLTYFLAVVDHGGFTRAAEQLLIAQPSLSQTIKGLERELGVPLFHRIGRRVVLSEAGEELVGPARVVVRDLEAARSAVDDLRGVRSGRLDVVAMPSPGVEPLTSMIAAYAGAHPAVTVSVDAAFTPEEVADAVRTGRAEIGVLGSEHPFRSAEVEVMHLEQQPLVLIVAPQADTFGDGHAIRREDLAGHRVVVSQQGSLMRRLVDDALAGGVPVEIAAEVAHRTSVLPLVLAGVGHAVLPSSWTPLARAAGLRVLRIEPVTVLHVAVLSRPAHLTPAARAFLAVAAEHAARHAADRSRAPEGTAPDRAERAGRPEGTAPQDAPRIVS</sequence>
<dbReference type="Gene3D" id="1.10.10.10">
    <property type="entry name" value="Winged helix-like DNA-binding domain superfamily/Winged helix DNA-binding domain"/>
    <property type="match status" value="1"/>
</dbReference>
<evidence type="ECO:0000256" key="4">
    <source>
        <dbReference type="ARBA" id="ARBA00023163"/>
    </source>
</evidence>
<dbReference type="SUPFAM" id="SSF53850">
    <property type="entry name" value="Periplasmic binding protein-like II"/>
    <property type="match status" value="1"/>
</dbReference>
<dbReference type="Proteomes" id="UP000030466">
    <property type="component" value="Unassembled WGS sequence"/>
</dbReference>
<keyword evidence="4" id="KW-0804">Transcription</keyword>
<evidence type="ECO:0000313" key="8">
    <source>
        <dbReference type="Proteomes" id="UP000030466"/>
    </source>
</evidence>
<comment type="caution">
    <text evidence="7">The sequence shown here is derived from an EMBL/GenBank/DDBJ whole genome shotgun (WGS) entry which is preliminary data.</text>
</comment>
<evidence type="ECO:0000256" key="2">
    <source>
        <dbReference type="ARBA" id="ARBA00023015"/>
    </source>
</evidence>
<evidence type="ECO:0000259" key="6">
    <source>
        <dbReference type="PROSITE" id="PS50931"/>
    </source>
</evidence>
<evidence type="ECO:0000313" key="7">
    <source>
        <dbReference type="EMBL" id="KHD96623.1"/>
    </source>
</evidence>
<keyword evidence="3" id="KW-0238">DNA-binding</keyword>